<feature type="region of interest" description="Disordered" evidence="1">
    <location>
        <begin position="1074"/>
        <end position="1099"/>
    </location>
</feature>
<evidence type="ECO:0000256" key="2">
    <source>
        <dbReference type="SAM" id="Phobius"/>
    </source>
</evidence>
<feature type="region of interest" description="Disordered" evidence="1">
    <location>
        <begin position="179"/>
        <end position="213"/>
    </location>
</feature>
<feature type="region of interest" description="Disordered" evidence="1">
    <location>
        <begin position="963"/>
        <end position="986"/>
    </location>
</feature>
<reference evidence="3" key="1">
    <citation type="submission" date="2020-11" db="EMBL/GenBank/DDBJ databases">
        <authorList>
            <person name="Tran Van P."/>
        </authorList>
    </citation>
    <scope>NUCLEOTIDE SEQUENCE</scope>
</reference>
<feature type="compositionally biased region" description="Low complexity" evidence="1">
    <location>
        <begin position="388"/>
        <end position="400"/>
    </location>
</feature>
<evidence type="ECO:0000256" key="1">
    <source>
        <dbReference type="SAM" id="MobiDB-lite"/>
    </source>
</evidence>
<keyword evidence="2" id="KW-1133">Transmembrane helix</keyword>
<feature type="compositionally biased region" description="Basic residues" evidence="1">
    <location>
        <begin position="403"/>
        <end position="427"/>
    </location>
</feature>
<feature type="region of interest" description="Disordered" evidence="1">
    <location>
        <begin position="387"/>
        <end position="440"/>
    </location>
</feature>
<sequence>MYRVKHDKQREVEQIGEGDKKTSNTTEYNITTSARSSGHLGDSIHTVANQLLASRYVDSDQEAMVEADIRTPPELQVLKQQYEEKVNQGVAVPVIIEDEDDMEKVMDKLKEVEPIHLPPPPASIKKTSYVMQTTLKPQPTTMSNSISTWILLSGSSSTPATQLTTTRFTPSKKTKITTMANHPKSTTPSPSSSKPSTNFVTTKKPYPTSTTNSMMVTKPKIAVSNNSVYSKIISSDTPNKKAARPMSTTTSPFTINDKITKGKISPNVSPESTLSKDDESMNTNNKRKNQQNHATVKPIIQTLTRRPNPANVKLSNSVEKNHTKFEVIGLASRRKPTTKPTPVKSSTSLEDNIKSPITTVSYNDILTITPIPTSFEDAELISDTTAIEQSSVEGQSSSESTTKRTRRPSTGEKKKKKNKNRRRRPSKKPSNSTDIAESKVTDDGNVTKIISGNKERPLSTRIYNYLAREVMPTVGVGLVGLVLTAGLAGLIMYPFGGGAARRTYQVQQSPTGVYNNNDRYYYNSEYDNGQSEEEVFGKVLAGMKKDEVTAYAGDKTYGTSHESRYGDNAQGIRYGTGSTQENGYGGSRVEASQESGYGSISKFDGTGYEGMKHSTTHAYPGKAQYQYEPQDSSRISISENSSPVYGGNIRYRQVAVGSSYMGKVSNPETQEVTLEDKITPIVVESDSLDKYMKSGTGSVHNIQGHSSMVERGPVSSPVVEHGPRSLRQRRDLVSENSTTDNNDLDNEIHSITDGMTQINKLSNKEQIKNEKVKLTNTLKPEKVSDKLTKVIYDPQTNSSDKKMEDAVSPVPQKEYITEDTIQDITTNSKIPQQMFESDTTILPPEFPTTSREVFIGNTEVSSEVDDMTTLSPTSTDEGGDIDGVEIDTGKPPEPFSLVNFFKQLIEIKLRIGLNLLKNSSEAFTRYLDEVQKKMDSIDFGNKVVNRSKPTNIREIRNRTVINSQSQERPEDQATHQASMRAAEKPLQTQLRLEEQAECHRALSATETLLQTQIHLDVQAERQAALRATETPHQTLHRLNEQTERQRALRATETPHQMWLSLDEQAEHQRALRATETPYQTQLRLDEQTERQRALRATETPHQMWLNLDEQAEHQRALRATETPYQTQLRLDEQDECQRALRATETPLQTHPRLEEQAQRQAAIRVSTFILPYCRDYRVTKLYAPCVGTPVYLSTSVSILL</sequence>
<feature type="region of interest" description="Disordered" evidence="1">
    <location>
        <begin position="700"/>
        <end position="750"/>
    </location>
</feature>
<feature type="compositionally biased region" description="Low complexity" evidence="1">
    <location>
        <begin position="183"/>
        <end position="197"/>
    </location>
</feature>
<organism evidence="3">
    <name type="scientific">Timema shepardi</name>
    <name type="common">Walking stick</name>
    <dbReference type="NCBI Taxonomy" id="629360"/>
    <lineage>
        <taxon>Eukaryota</taxon>
        <taxon>Metazoa</taxon>
        <taxon>Ecdysozoa</taxon>
        <taxon>Arthropoda</taxon>
        <taxon>Hexapoda</taxon>
        <taxon>Insecta</taxon>
        <taxon>Pterygota</taxon>
        <taxon>Neoptera</taxon>
        <taxon>Polyneoptera</taxon>
        <taxon>Phasmatodea</taxon>
        <taxon>Timematodea</taxon>
        <taxon>Timematoidea</taxon>
        <taxon>Timematidae</taxon>
        <taxon>Timema</taxon>
    </lineage>
</organism>
<feature type="compositionally biased region" description="Low complexity" evidence="1">
    <location>
        <begin position="338"/>
        <end position="348"/>
    </location>
</feature>
<accession>A0A7R9G487</accession>
<feature type="region of interest" description="Disordered" evidence="1">
    <location>
        <begin position="328"/>
        <end position="350"/>
    </location>
</feature>
<dbReference type="EMBL" id="OC007021">
    <property type="protein sequence ID" value="CAD7266463.1"/>
    <property type="molecule type" value="Genomic_DNA"/>
</dbReference>
<feature type="transmembrane region" description="Helical" evidence="2">
    <location>
        <begin position="470"/>
        <end position="495"/>
    </location>
</feature>
<feature type="region of interest" description="Disordered" evidence="1">
    <location>
        <begin position="1"/>
        <end position="27"/>
    </location>
</feature>
<feature type="compositionally biased region" description="Basic and acidic residues" evidence="1">
    <location>
        <begin position="1083"/>
        <end position="1092"/>
    </location>
</feature>
<name>A0A7R9G487_TIMSH</name>
<protein>
    <submittedName>
        <fullName evidence="3">Uncharacterized protein</fullName>
    </submittedName>
</protein>
<proteinExistence type="predicted"/>
<evidence type="ECO:0000313" key="3">
    <source>
        <dbReference type="EMBL" id="CAD7266463.1"/>
    </source>
</evidence>
<keyword evidence="2" id="KW-0812">Transmembrane</keyword>
<feature type="region of interest" description="Disordered" evidence="1">
    <location>
        <begin position="862"/>
        <end position="881"/>
    </location>
</feature>
<gene>
    <name evidence="3" type="ORF">TSIB3V08_LOCUS10482</name>
</gene>
<feature type="region of interest" description="Disordered" evidence="1">
    <location>
        <begin position="236"/>
        <end position="293"/>
    </location>
</feature>
<dbReference type="AlphaFoldDB" id="A0A7R9G487"/>
<feature type="compositionally biased region" description="Basic and acidic residues" evidence="1">
    <location>
        <begin position="8"/>
        <end position="22"/>
    </location>
</feature>
<keyword evidence="2" id="KW-0472">Membrane</keyword>